<dbReference type="InterPro" id="IPR032640">
    <property type="entry name" value="AMPK1_CBM"/>
</dbReference>
<proteinExistence type="predicted"/>
<name>A0ABP7UI84_9FLAO</name>
<dbReference type="Gene3D" id="2.60.40.10">
    <property type="entry name" value="Immunoglobulins"/>
    <property type="match status" value="1"/>
</dbReference>
<evidence type="ECO:0000259" key="1">
    <source>
        <dbReference type="PROSITE" id="PS51166"/>
    </source>
</evidence>
<feature type="domain" description="CBM20" evidence="1">
    <location>
        <begin position="10"/>
        <end position="100"/>
    </location>
</feature>
<dbReference type="Proteomes" id="UP001500426">
    <property type="component" value="Unassembled WGS sequence"/>
</dbReference>
<dbReference type="InterPro" id="IPR014756">
    <property type="entry name" value="Ig_E-set"/>
</dbReference>
<sequence>MVMAIKKQFIKTKPVCKVTFSLEAKEANTAAVVGDFNNWNPTEGELSKLKNGTFKAAFDLPKDNSFEFKYIVDGSYINEPQADSYRWNEFANAENSVLEV</sequence>
<dbReference type="InterPro" id="IPR002044">
    <property type="entry name" value="CBM20"/>
</dbReference>
<dbReference type="InterPro" id="IPR013783">
    <property type="entry name" value="Ig-like_fold"/>
</dbReference>
<dbReference type="EMBL" id="BAABCS010000004">
    <property type="protein sequence ID" value="GAA4043865.1"/>
    <property type="molecule type" value="Genomic_DNA"/>
</dbReference>
<accession>A0ABP7UI84</accession>
<evidence type="ECO:0000313" key="3">
    <source>
        <dbReference type="Proteomes" id="UP001500426"/>
    </source>
</evidence>
<protein>
    <recommendedName>
        <fullName evidence="1">CBM20 domain-containing protein</fullName>
    </recommendedName>
</protein>
<reference evidence="3" key="1">
    <citation type="journal article" date="2019" name="Int. J. Syst. Evol. Microbiol.">
        <title>The Global Catalogue of Microorganisms (GCM) 10K type strain sequencing project: providing services to taxonomists for standard genome sequencing and annotation.</title>
        <authorList>
            <consortium name="The Broad Institute Genomics Platform"/>
            <consortium name="The Broad Institute Genome Sequencing Center for Infectious Disease"/>
            <person name="Wu L."/>
            <person name="Ma J."/>
        </authorList>
    </citation>
    <scope>NUCLEOTIDE SEQUENCE [LARGE SCALE GENOMIC DNA]</scope>
    <source>
        <strain evidence="3">JCM 17068</strain>
    </source>
</reference>
<dbReference type="SUPFAM" id="SSF81296">
    <property type="entry name" value="E set domains"/>
    <property type="match status" value="1"/>
</dbReference>
<dbReference type="PROSITE" id="PS51166">
    <property type="entry name" value="CBM20"/>
    <property type="match status" value="1"/>
</dbReference>
<keyword evidence="3" id="KW-1185">Reference proteome</keyword>
<organism evidence="2 3">
    <name type="scientific">Flavobacterium chungnamense</name>
    <dbReference type="NCBI Taxonomy" id="706182"/>
    <lineage>
        <taxon>Bacteria</taxon>
        <taxon>Pseudomonadati</taxon>
        <taxon>Bacteroidota</taxon>
        <taxon>Flavobacteriia</taxon>
        <taxon>Flavobacteriales</taxon>
        <taxon>Flavobacteriaceae</taxon>
        <taxon>Flavobacterium</taxon>
    </lineage>
</organism>
<gene>
    <name evidence="2" type="ORF">GCM10022388_06310</name>
</gene>
<dbReference type="Pfam" id="PF16561">
    <property type="entry name" value="AMPK1_CBM"/>
    <property type="match status" value="1"/>
</dbReference>
<comment type="caution">
    <text evidence="2">The sequence shown here is derived from an EMBL/GenBank/DDBJ whole genome shotgun (WGS) entry which is preliminary data.</text>
</comment>
<dbReference type="CDD" id="cd07184">
    <property type="entry name" value="E_set_Isoamylase_like_N"/>
    <property type="match status" value="1"/>
</dbReference>
<evidence type="ECO:0000313" key="2">
    <source>
        <dbReference type="EMBL" id="GAA4043865.1"/>
    </source>
</evidence>